<proteinExistence type="predicted"/>
<dbReference type="HOGENOM" id="CLU_1692623_0_0_0"/>
<accession>D4H499</accession>
<dbReference type="EMBL" id="CP001968">
    <property type="protein sequence ID" value="ADD69228.1"/>
    <property type="molecule type" value="Genomic_DNA"/>
</dbReference>
<evidence type="ECO:0000256" key="1">
    <source>
        <dbReference type="SAM" id="SignalP"/>
    </source>
</evidence>
<dbReference type="InParanoid" id="D4H499"/>
<protein>
    <recommendedName>
        <fullName evidence="4">DUF2059 domain-containing protein</fullName>
    </recommendedName>
</protein>
<dbReference type="AlphaFoldDB" id="D4H499"/>
<organism evidence="2 3">
    <name type="scientific">Denitrovibrio acetiphilus (strain DSM 12809 / NBRC 114555 / N2460)</name>
    <dbReference type="NCBI Taxonomy" id="522772"/>
    <lineage>
        <taxon>Bacteria</taxon>
        <taxon>Pseudomonadati</taxon>
        <taxon>Deferribacterota</taxon>
        <taxon>Deferribacteres</taxon>
        <taxon>Deferribacterales</taxon>
        <taxon>Geovibrionaceae</taxon>
        <taxon>Denitrovibrio</taxon>
    </lineage>
</organism>
<dbReference type="KEGG" id="dap:Dacet_2468"/>
<sequence length="155" mass="17828" precursor="true">MIKYIFVPFLLFFMSGIVHAGQPTDEQLDKFFELKGAPAAYESAVRSIYAPIVSMMKAGNLRVKDKEGLDAGAAQVKETFSWQKVKPDIYNFYKTHYTDKELDSYIKTMSRREYKAMAEKETSLLSDYDLMIQSVTMKNILELVIRIEMGKALKK</sequence>
<keyword evidence="1" id="KW-0732">Signal</keyword>
<feature type="chain" id="PRO_5005671382" description="DUF2059 domain-containing protein" evidence="1">
    <location>
        <begin position="21"/>
        <end position="155"/>
    </location>
</feature>
<dbReference type="RefSeq" id="WP_013011729.1">
    <property type="nucleotide sequence ID" value="NC_013943.1"/>
</dbReference>
<evidence type="ECO:0000313" key="3">
    <source>
        <dbReference type="Proteomes" id="UP000002012"/>
    </source>
</evidence>
<evidence type="ECO:0000313" key="2">
    <source>
        <dbReference type="EMBL" id="ADD69228.1"/>
    </source>
</evidence>
<feature type="signal peptide" evidence="1">
    <location>
        <begin position="1"/>
        <end position="20"/>
    </location>
</feature>
<dbReference type="Proteomes" id="UP000002012">
    <property type="component" value="Chromosome"/>
</dbReference>
<evidence type="ECO:0008006" key="4">
    <source>
        <dbReference type="Google" id="ProtNLM"/>
    </source>
</evidence>
<name>D4H499_DENA2</name>
<dbReference type="PaxDb" id="522772-Dacet_2468"/>
<dbReference type="STRING" id="522772.Dacet_2468"/>
<gene>
    <name evidence="2" type="ordered locus">Dacet_2468</name>
</gene>
<keyword evidence="3" id="KW-1185">Reference proteome</keyword>
<reference evidence="2 3" key="1">
    <citation type="journal article" date="2010" name="Stand. Genomic Sci.">
        <title>Complete genome sequence of Denitrovibrio acetiphilus type strain (N2460).</title>
        <authorList>
            <person name="Kiss H."/>
            <person name="Lang E."/>
            <person name="Lapidus A."/>
            <person name="Copeland A."/>
            <person name="Nolan M."/>
            <person name="Glavina Del Rio T."/>
            <person name="Chen F."/>
            <person name="Lucas S."/>
            <person name="Tice H."/>
            <person name="Cheng J.F."/>
            <person name="Han C."/>
            <person name="Goodwin L."/>
            <person name="Pitluck S."/>
            <person name="Liolios K."/>
            <person name="Pati A."/>
            <person name="Ivanova N."/>
            <person name="Mavromatis K."/>
            <person name="Chen A."/>
            <person name="Palaniappan K."/>
            <person name="Land M."/>
            <person name="Hauser L."/>
            <person name="Chang Y.J."/>
            <person name="Jeffries C.D."/>
            <person name="Detter J.C."/>
            <person name="Brettin T."/>
            <person name="Spring S."/>
            <person name="Rohde M."/>
            <person name="Goker M."/>
            <person name="Woyke T."/>
            <person name="Bristow J."/>
            <person name="Eisen J.A."/>
            <person name="Markowitz V."/>
            <person name="Hugenholtz P."/>
            <person name="Kyrpides N.C."/>
            <person name="Klenk H.P."/>
        </authorList>
    </citation>
    <scope>NUCLEOTIDE SEQUENCE [LARGE SCALE GENOMIC DNA]</scope>
    <source>
        <strain evidence="3">DSM 12809 / NBRC 114555 / N2460</strain>
    </source>
</reference>